<evidence type="ECO:0000259" key="2">
    <source>
        <dbReference type="Pfam" id="PF10988"/>
    </source>
</evidence>
<name>A0A8J2Y9P5_9FLAO</name>
<keyword evidence="1" id="KW-0732">Signal</keyword>
<organism evidence="3 4">
    <name type="scientific">Planktosalinus lacus</name>
    <dbReference type="NCBI Taxonomy" id="1526573"/>
    <lineage>
        <taxon>Bacteria</taxon>
        <taxon>Pseudomonadati</taxon>
        <taxon>Bacteroidota</taxon>
        <taxon>Flavobacteriia</taxon>
        <taxon>Flavobacteriales</taxon>
        <taxon>Flavobacteriaceae</taxon>
        <taxon>Planktosalinus</taxon>
    </lineage>
</organism>
<dbReference type="RefSeq" id="WP_188441384.1">
    <property type="nucleotide sequence ID" value="NZ_BMGK01000006.1"/>
</dbReference>
<evidence type="ECO:0000313" key="3">
    <source>
        <dbReference type="EMBL" id="GGD93228.1"/>
    </source>
</evidence>
<sequence>MKNQTLILTILFLISITSTQAQWGSKTIRGNGTVITKTFQTNSYEGISVAGNFYVTLIEGSEGIIEVKGESNLLEELEIETDGSKLKIKPRNNKNLKPSGKNKIEITIPIQEVNSIALAGSGNIQSNFSLKSDHISVKLAGSGAINMEIKTLELEATVAGSGTINLNGKAQNLKGSIAGSGTVDTQEVKTENAEVTIAGSGDYKLQCTGLLKARVSGSGDIFYKGKPEKIDTKVAGSGKIKAL</sequence>
<evidence type="ECO:0000313" key="4">
    <source>
        <dbReference type="Proteomes" id="UP000652231"/>
    </source>
</evidence>
<dbReference type="Gene3D" id="2.160.20.120">
    <property type="match status" value="1"/>
</dbReference>
<dbReference type="EMBL" id="BMGK01000006">
    <property type="protein sequence ID" value="GGD93228.1"/>
    <property type="molecule type" value="Genomic_DNA"/>
</dbReference>
<feature type="domain" description="Putative auto-transporter adhesin head GIN" evidence="2">
    <location>
        <begin position="44"/>
        <end position="227"/>
    </location>
</feature>
<dbReference type="AlphaFoldDB" id="A0A8J2Y9P5"/>
<dbReference type="Pfam" id="PF10988">
    <property type="entry name" value="DUF2807"/>
    <property type="match status" value="1"/>
</dbReference>
<evidence type="ECO:0000256" key="1">
    <source>
        <dbReference type="SAM" id="SignalP"/>
    </source>
</evidence>
<reference evidence="3" key="1">
    <citation type="journal article" date="2014" name="Int. J. Syst. Evol. Microbiol.">
        <title>Complete genome sequence of Corynebacterium casei LMG S-19264T (=DSM 44701T), isolated from a smear-ripened cheese.</title>
        <authorList>
            <consortium name="US DOE Joint Genome Institute (JGI-PGF)"/>
            <person name="Walter F."/>
            <person name="Albersmeier A."/>
            <person name="Kalinowski J."/>
            <person name="Ruckert C."/>
        </authorList>
    </citation>
    <scope>NUCLEOTIDE SEQUENCE</scope>
    <source>
        <strain evidence="3">CGMCC 1.12924</strain>
    </source>
</reference>
<proteinExistence type="predicted"/>
<feature type="chain" id="PRO_5035279858" evidence="1">
    <location>
        <begin position="22"/>
        <end position="243"/>
    </location>
</feature>
<dbReference type="InterPro" id="IPR021255">
    <property type="entry name" value="DUF2807"/>
</dbReference>
<keyword evidence="4" id="KW-1185">Reference proteome</keyword>
<gene>
    <name evidence="3" type="ORF">GCM10011312_16210</name>
</gene>
<dbReference type="PANTHER" id="PTHR39200:SF1">
    <property type="entry name" value="AUTO-TRANSPORTER ADHESIN HEAD GIN DOMAIN-CONTAINING PROTEIN-RELATED"/>
    <property type="match status" value="1"/>
</dbReference>
<protein>
    <submittedName>
        <fullName evidence="3">DUF2807 domain-containing protein</fullName>
    </submittedName>
</protein>
<accession>A0A8J2Y9P5</accession>
<dbReference type="Proteomes" id="UP000652231">
    <property type="component" value="Unassembled WGS sequence"/>
</dbReference>
<feature type="signal peptide" evidence="1">
    <location>
        <begin position="1"/>
        <end position="21"/>
    </location>
</feature>
<comment type="caution">
    <text evidence="3">The sequence shown here is derived from an EMBL/GenBank/DDBJ whole genome shotgun (WGS) entry which is preliminary data.</text>
</comment>
<reference evidence="3" key="2">
    <citation type="submission" date="2020-09" db="EMBL/GenBank/DDBJ databases">
        <authorList>
            <person name="Sun Q."/>
            <person name="Zhou Y."/>
        </authorList>
    </citation>
    <scope>NUCLEOTIDE SEQUENCE</scope>
    <source>
        <strain evidence="3">CGMCC 1.12924</strain>
    </source>
</reference>
<dbReference type="PANTHER" id="PTHR39200">
    <property type="entry name" value="HYPOTHETICAL EXPORTED PROTEIN"/>
    <property type="match status" value="1"/>
</dbReference>